<gene>
    <name evidence="2" type="ORF">WKV53_07865</name>
</gene>
<dbReference type="Proteomes" id="UP001371305">
    <property type="component" value="Unassembled WGS sequence"/>
</dbReference>
<comment type="caution">
    <text evidence="2">The sequence shown here is derived from an EMBL/GenBank/DDBJ whole genome shotgun (WGS) entry which is preliminary data.</text>
</comment>
<organism evidence="2 3">
    <name type="scientific">Luteolibacter soli</name>
    <dbReference type="NCBI Taxonomy" id="3135280"/>
    <lineage>
        <taxon>Bacteria</taxon>
        <taxon>Pseudomonadati</taxon>
        <taxon>Verrucomicrobiota</taxon>
        <taxon>Verrucomicrobiia</taxon>
        <taxon>Verrucomicrobiales</taxon>
        <taxon>Verrucomicrobiaceae</taxon>
        <taxon>Luteolibacter</taxon>
    </lineage>
</organism>
<keyword evidence="3" id="KW-1185">Reference proteome</keyword>
<evidence type="ECO:0000313" key="2">
    <source>
        <dbReference type="EMBL" id="MEK7950407.1"/>
    </source>
</evidence>
<proteinExistence type="predicted"/>
<feature type="signal peptide" evidence="1">
    <location>
        <begin position="1"/>
        <end position="17"/>
    </location>
</feature>
<protein>
    <recommendedName>
        <fullName evidence="4">DUF4440 domain-containing protein</fullName>
    </recommendedName>
</protein>
<name>A0ABU9AUF6_9BACT</name>
<dbReference type="EMBL" id="JBBUKT010000002">
    <property type="protein sequence ID" value="MEK7950407.1"/>
    <property type="molecule type" value="Genomic_DNA"/>
</dbReference>
<feature type="chain" id="PRO_5045926155" description="DUF4440 domain-containing protein" evidence="1">
    <location>
        <begin position="18"/>
        <end position="188"/>
    </location>
</feature>
<evidence type="ECO:0000313" key="3">
    <source>
        <dbReference type="Proteomes" id="UP001371305"/>
    </source>
</evidence>
<evidence type="ECO:0000256" key="1">
    <source>
        <dbReference type="SAM" id="SignalP"/>
    </source>
</evidence>
<accession>A0ABU9AUF6</accession>
<reference evidence="2 3" key="1">
    <citation type="submission" date="2024-04" db="EMBL/GenBank/DDBJ databases">
        <title>Luteolibacter sp. isolated from soil.</title>
        <authorList>
            <person name="An J."/>
        </authorList>
    </citation>
    <scope>NUCLEOTIDE SEQUENCE [LARGE SCALE GENOMIC DNA]</scope>
    <source>
        <strain evidence="2 3">Y139</strain>
    </source>
</reference>
<dbReference type="RefSeq" id="WP_341403952.1">
    <property type="nucleotide sequence ID" value="NZ_JBBUKT010000002.1"/>
</dbReference>
<evidence type="ECO:0008006" key="4">
    <source>
        <dbReference type="Google" id="ProtNLM"/>
    </source>
</evidence>
<sequence>MKILLKFVIGFCIVSHALGGPVDDGSIQSKFQQMVQAVVELDAPSLVDTMHPETIKNTATYFRKELAKRPRASHVDPSLADNLFVLRIIEEAFKACPQAFSIPTAKSIRIHGVLHDGPDAFLVYTKDSEQSEFSDSASLTFRRDQDEWKLWSIPFPRLVVGTWLAQADTDKAPKVERVEPPDESKPSK</sequence>
<keyword evidence="1" id="KW-0732">Signal</keyword>